<dbReference type="PROSITE" id="PS50850">
    <property type="entry name" value="MFS"/>
    <property type="match status" value="1"/>
</dbReference>
<evidence type="ECO:0000256" key="2">
    <source>
        <dbReference type="ARBA" id="ARBA00022448"/>
    </source>
</evidence>
<evidence type="ECO:0000256" key="5">
    <source>
        <dbReference type="ARBA" id="ARBA00022989"/>
    </source>
</evidence>
<keyword evidence="6 7" id="KW-0472">Membrane</keyword>
<dbReference type="Pfam" id="PF05977">
    <property type="entry name" value="MFS_3"/>
    <property type="match status" value="1"/>
</dbReference>
<dbReference type="InterPro" id="IPR010290">
    <property type="entry name" value="TM_effector"/>
</dbReference>
<evidence type="ECO:0000313" key="10">
    <source>
        <dbReference type="Proteomes" id="UP000178042"/>
    </source>
</evidence>
<keyword evidence="5 7" id="KW-1133">Transmembrane helix</keyword>
<dbReference type="AlphaFoldDB" id="A0A1F6DHI1"/>
<protein>
    <recommendedName>
        <fullName evidence="8">Major facilitator superfamily (MFS) profile domain-containing protein</fullName>
    </recommendedName>
</protein>
<feature type="transmembrane region" description="Helical" evidence="7">
    <location>
        <begin position="316"/>
        <end position="338"/>
    </location>
</feature>
<feature type="transmembrane region" description="Helical" evidence="7">
    <location>
        <begin position="218"/>
        <end position="241"/>
    </location>
</feature>
<reference evidence="9 10" key="1">
    <citation type="journal article" date="2016" name="Nat. Commun.">
        <title>Thousands of microbial genomes shed light on interconnected biogeochemical processes in an aquifer system.</title>
        <authorList>
            <person name="Anantharaman K."/>
            <person name="Brown C.T."/>
            <person name="Hug L.A."/>
            <person name="Sharon I."/>
            <person name="Castelle C.J."/>
            <person name="Probst A.J."/>
            <person name="Thomas B.C."/>
            <person name="Singh A."/>
            <person name="Wilkins M.J."/>
            <person name="Karaoz U."/>
            <person name="Brodie E.L."/>
            <person name="Williams K.H."/>
            <person name="Hubbard S.S."/>
            <person name="Banfield J.F."/>
        </authorList>
    </citation>
    <scope>NUCLEOTIDE SEQUENCE [LARGE SCALE GENOMIC DNA]</scope>
</reference>
<feature type="transmembrane region" description="Helical" evidence="7">
    <location>
        <begin position="20"/>
        <end position="46"/>
    </location>
</feature>
<proteinExistence type="predicted"/>
<feature type="transmembrane region" description="Helical" evidence="7">
    <location>
        <begin position="350"/>
        <end position="372"/>
    </location>
</feature>
<keyword evidence="4 7" id="KW-0812">Transmembrane</keyword>
<dbReference type="EMBL" id="MFLD01000005">
    <property type="protein sequence ID" value="OGG60919.1"/>
    <property type="molecule type" value="Genomic_DNA"/>
</dbReference>
<dbReference type="InterPro" id="IPR020846">
    <property type="entry name" value="MFS_dom"/>
</dbReference>
<evidence type="ECO:0000256" key="6">
    <source>
        <dbReference type="ARBA" id="ARBA00023136"/>
    </source>
</evidence>
<dbReference type="Proteomes" id="UP000178042">
    <property type="component" value="Unassembled WGS sequence"/>
</dbReference>
<organism evidence="9 10">
    <name type="scientific">Candidatus Kaiserbacteria bacterium RIFCSPHIGHO2_02_FULL_49_16</name>
    <dbReference type="NCBI Taxonomy" id="1798490"/>
    <lineage>
        <taxon>Bacteria</taxon>
        <taxon>Candidatus Kaiseribacteriota</taxon>
    </lineage>
</organism>
<keyword evidence="3" id="KW-1003">Cell membrane</keyword>
<dbReference type="SUPFAM" id="SSF103473">
    <property type="entry name" value="MFS general substrate transporter"/>
    <property type="match status" value="1"/>
</dbReference>
<dbReference type="Gene3D" id="1.20.1250.20">
    <property type="entry name" value="MFS general substrate transporter like domains"/>
    <property type="match status" value="1"/>
</dbReference>
<dbReference type="GO" id="GO:0022857">
    <property type="term" value="F:transmembrane transporter activity"/>
    <property type="evidence" value="ECO:0007669"/>
    <property type="project" value="InterPro"/>
</dbReference>
<feature type="transmembrane region" description="Helical" evidence="7">
    <location>
        <begin position="165"/>
        <end position="197"/>
    </location>
</feature>
<dbReference type="PANTHER" id="PTHR23513:SF11">
    <property type="entry name" value="STAPHYLOFERRIN A TRANSPORTER"/>
    <property type="match status" value="1"/>
</dbReference>
<evidence type="ECO:0000256" key="4">
    <source>
        <dbReference type="ARBA" id="ARBA00022692"/>
    </source>
</evidence>
<evidence type="ECO:0000259" key="8">
    <source>
        <dbReference type="PROSITE" id="PS50850"/>
    </source>
</evidence>
<evidence type="ECO:0000256" key="3">
    <source>
        <dbReference type="ARBA" id="ARBA00022475"/>
    </source>
</evidence>
<feature type="transmembrane region" description="Helical" evidence="7">
    <location>
        <begin position="52"/>
        <end position="73"/>
    </location>
</feature>
<gene>
    <name evidence="9" type="ORF">A3C86_03460</name>
</gene>
<name>A0A1F6DHI1_9BACT</name>
<accession>A0A1F6DHI1</accession>
<evidence type="ECO:0000256" key="7">
    <source>
        <dbReference type="SAM" id="Phobius"/>
    </source>
</evidence>
<keyword evidence="2" id="KW-0813">Transport</keyword>
<feature type="domain" description="Major facilitator superfamily (MFS) profile" evidence="8">
    <location>
        <begin position="11"/>
        <end position="404"/>
    </location>
</feature>
<dbReference type="CDD" id="cd06173">
    <property type="entry name" value="MFS_MefA_like"/>
    <property type="match status" value="1"/>
</dbReference>
<feature type="transmembrane region" description="Helical" evidence="7">
    <location>
        <begin position="378"/>
        <end position="397"/>
    </location>
</feature>
<evidence type="ECO:0000313" key="9">
    <source>
        <dbReference type="EMBL" id="OGG60919.1"/>
    </source>
</evidence>
<feature type="transmembrane region" description="Helical" evidence="7">
    <location>
        <begin position="293"/>
        <end position="310"/>
    </location>
</feature>
<comment type="subcellular location">
    <subcellularLocation>
        <location evidence="1">Cell membrane</location>
        <topology evidence="1">Multi-pass membrane protein</topology>
    </subcellularLocation>
</comment>
<dbReference type="GO" id="GO:0005886">
    <property type="term" value="C:plasma membrane"/>
    <property type="evidence" value="ECO:0007669"/>
    <property type="project" value="UniProtKB-SubCell"/>
</dbReference>
<feature type="transmembrane region" description="Helical" evidence="7">
    <location>
        <begin position="261"/>
        <end position="281"/>
    </location>
</feature>
<evidence type="ECO:0000256" key="1">
    <source>
        <dbReference type="ARBA" id="ARBA00004651"/>
    </source>
</evidence>
<dbReference type="PANTHER" id="PTHR23513">
    <property type="entry name" value="INTEGRAL MEMBRANE EFFLUX PROTEIN-RELATED"/>
    <property type="match status" value="1"/>
</dbReference>
<comment type="caution">
    <text evidence="9">The sequence shown here is derived from an EMBL/GenBank/DDBJ whole genome shotgun (WGS) entry which is preliminary data.</text>
</comment>
<sequence length="415" mass="44870">MGIFHSVRHNTFASLKIRNYRLYFSGQIISVAGTWMQTVALGWLVLQITGSGAQLGAVVATTFLPLLIFGPLGGAIADRFDKHRMLIYTQSALATLALSLSILVYSGATKVWMLYVFAFLYGLVRSVDEPTGQAFVLEMVDESYMKNAVSLNSMRGNLARAIGPMVAGVLIAGVGIAFCFLFNALSYVAVIWMLIIMDKSELRRENVIAKQPQTIRDGIRFILATPLIKNTLIMMAIIGTFAYEWQVSLPLLAQRTFHGNAASYAALMSSFGIGAVIGGLYAASRHKISTRNLILFVFLFGVSIIAASLMPTLQLAILGMVFVGFFSINLTSTANTMVQLESTPEMRGRVMSFWTVAMMGSTAIGGPIIGLVGEHIGARYGLFVGGLSALIAVAISARPLLRTNKVSVIPESVEI</sequence>
<dbReference type="InterPro" id="IPR036259">
    <property type="entry name" value="MFS_trans_sf"/>
</dbReference>